<gene>
    <name evidence="2" type="ORF">FN846DRAFT_952860</name>
</gene>
<evidence type="ECO:0000313" key="2">
    <source>
        <dbReference type="EMBL" id="KAA8904400.1"/>
    </source>
</evidence>
<proteinExistence type="predicted"/>
<accession>A0A5J5EUB3</accession>
<evidence type="ECO:0000256" key="1">
    <source>
        <dbReference type="SAM" id="MobiDB-lite"/>
    </source>
</evidence>
<feature type="compositionally biased region" description="Acidic residues" evidence="1">
    <location>
        <begin position="160"/>
        <end position="182"/>
    </location>
</feature>
<keyword evidence="3" id="KW-1185">Reference proteome</keyword>
<dbReference type="EMBL" id="VXIS01000109">
    <property type="protein sequence ID" value="KAA8904400.1"/>
    <property type="molecule type" value="Genomic_DNA"/>
</dbReference>
<dbReference type="AlphaFoldDB" id="A0A5J5EUB3"/>
<sequence length="182" mass="20387">MNSSCQSPLQKRLLGSTPLFSYHRPHPPQAPSQQCFSSRRSTRTTKPTPALGPSTSASKSSRPAARGTRAQKPAAPKAASRRSGGRPSWPWLTSQATFVSTHSLLLYFTDGVPRVPADPKARLLWRAQWEVVRQINAWKLFKYQAEAEMEKVAENKDDEAYMADDDEKGEEAEEEKEEEKEA</sequence>
<dbReference type="InParanoid" id="A0A5J5EUB3"/>
<protein>
    <submittedName>
        <fullName evidence="2">Uncharacterized protein</fullName>
    </submittedName>
</protein>
<feature type="region of interest" description="Disordered" evidence="1">
    <location>
        <begin position="154"/>
        <end position="182"/>
    </location>
</feature>
<organism evidence="2 3">
    <name type="scientific">Sphaerosporella brunnea</name>
    <dbReference type="NCBI Taxonomy" id="1250544"/>
    <lineage>
        <taxon>Eukaryota</taxon>
        <taxon>Fungi</taxon>
        <taxon>Dikarya</taxon>
        <taxon>Ascomycota</taxon>
        <taxon>Pezizomycotina</taxon>
        <taxon>Pezizomycetes</taxon>
        <taxon>Pezizales</taxon>
        <taxon>Pyronemataceae</taxon>
        <taxon>Sphaerosporella</taxon>
    </lineage>
</organism>
<feature type="region of interest" description="Disordered" evidence="1">
    <location>
        <begin position="1"/>
        <end position="89"/>
    </location>
</feature>
<dbReference type="Proteomes" id="UP000326924">
    <property type="component" value="Unassembled WGS sequence"/>
</dbReference>
<comment type="caution">
    <text evidence="2">The sequence shown here is derived from an EMBL/GenBank/DDBJ whole genome shotgun (WGS) entry which is preliminary data.</text>
</comment>
<name>A0A5J5EUB3_9PEZI</name>
<reference evidence="2 3" key="1">
    <citation type="submission" date="2019-09" db="EMBL/GenBank/DDBJ databases">
        <title>Draft genome of the ectomycorrhizal ascomycete Sphaerosporella brunnea.</title>
        <authorList>
            <consortium name="DOE Joint Genome Institute"/>
            <person name="Benucci G.M."/>
            <person name="Marozzi G."/>
            <person name="Antonielli L."/>
            <person name="Sanchez S."/>
            <person name="Marco P."/>
            <person name="Wang X."/>
            <person name="Falini L.B."/>
            <person name="Barry K."/>
            <person name="Haridas S."/>
            <person name="Lipzen A."/>
            <person name="Labutti K."/>
            <person name="Grigoriev I.V."/>
            <person name="Murat C."/>
            <person name="Martin F."/>
            <person name="Albertini E."/>
            <person name="Donnini D."/>
            <person name="Bonito G."/>
        </authorList>
    </citation>
    <scope>NUCLEOTIDE SEQUENCE [LARGE SCALE GENOMIC DNA]</scope>
    <source>
        <strain evidence="2 3">Sb_GMNB300</strain>
    </source>
</reference>
<evidence type="ECO:0000313" key="3">
    <source>
        <dbReference type="Proteomes" id="UP000326924"/>
    </source>
</evidence>